<organism evidence="13 14">
    <name type="scientific">Sphaerulina musiva (strain SO2202)</name>
    <name type="common">Poplar stem canker fungus</name>
    <name type="synonym">Septoria musiva</name>
    <dbReference type="NCBI Taxonomy" id="692275"/>
    <lineage>
        <taxon>Eukaryota</taxon>
        <taxon>Fungi</taxon>
        <taxon>Dikarya</taxon>
        <taxon>Ascomycota</taxon>
        <taxon>Pezizomycotina</taxon>
        <taxon>Dothideomycetes</taxon>
        <taxon>Dothideomycetidae</taxon>
        <taxon>Mycosphaerellales</taxon>
        <taxon>Mycosphaerellaceae</taxon>
        <taxon>Sphaerulina</taxon>
    </lineage>
</organism>
<dbReference type="InterPro" id="IPR003855">
    <property type="entry name" value="K+_transporter"/>
</dbReference>
<feature type="transmembrane region" description="Helical" evidence="10">
    <location>
        <begin position="255"/>
        <end position="274"/>
    </location>
</feature>
<dbReference type="NCBIfam" id="TIGR00794">
    <property type="entry name" value="kup"/>
    <property type="match status" value="1"/>
</dbReference>
<dbReference type="Proteomes" id="UP000016931">
    <property type="component" value="Unassembled WGS sequence"/>
</dbReference>
<comment type="subcellular location">
    <subcellularLocation>
        <location evidence="1">Membrane</location>
        <topology evidence="1">Multi-pass membrane protein</topology>
    </subcellularLocation>
</comment>
<feature type="transmembrane region" description="Helical" evidence="10">
    <location>
        <begin position="129"/>
        <end position="150"/>
    </location>
</feature>
<dbReference type="Pfam" id="PF02705">
    <property type="entry name" value="K_trans"/>
    <property type="match status" value="1"/>
</dbReference>
<evidence type="ECO:0000256" key="2">
    <source>
        <dbReference type="ARBA" id="ARBA00022448"/>
    </source>
</evidence>
<proteinExistence type="predicted"/>
<evidence type="ECO:0000256" key="4">
    <source>
        <dbReference type="ARBA" id="ARBA00022692"/>
    </source>
</evidence>
<evidence type="ECO:0000256" key="7">
    <source>
        <dbReference type="ARBA" id="ARBA00023065"/>
    </source>
</evidence>
<dbReference type="GeneID" id="27905205"/>
<feature type="transmembrane region" description="Helical" evidence="10">
    <location>
        <begin position="481"/>
        <end position="508"/>
    </location>
</feature>
<evidence type="ECO:0000256" key="3">
    <source>
        <dbReference type="ARBA" id="ARBA00022538"/>
    </source>
</evidence>
<keyword evidence="14" id="KW-1185">Reference proteome</keyword>
<dbReference type="InterPro" id="IPR053952">
    <property type="entry name" value="K_trans_C"/>
</dbReference>
<evidence type="ECO:0000256" key="5">
    <source>
        <dbReference type="ARBA" id="ARBA00022958"/>
    </source>
</evidence>
<feature type="compositionally biased region" description="Low complexity" evidence="9">
    <location>
        <begin position="728"/>
        <end position="744"/>
    </location>
</feature>
<feature type="transmembrane region" description="Helical" evidence="10">
    <location>
        <begin position="286"/>
        <end position="306"/>
    </location>
</feature>
<dbReference type="Pfam" id="PF22776">
    <property type="entry name" value="K_trans_C"/>
    <property type="match status" value="1"/>
</dbReference>
<feature type="transmembrane region" description="Helical" evidence="10">
    <location>
        <begin position="540"/>
        <end position="560"/>
    </location>
</feature>
<keyword evidence="4 10" id="KW-0812">Transmembrane</keyword>
<feature type="domain" description="K+ potassium transporter C-terminal" evidence="12">
    <location>
        <begin position="611"/>
        <end position="819"/>
    </location>
</feature>
<dbReference type="RefSeq" id="XP_016760521.1">
    <property type="nucleotide sequence ID" value="XM_016908068.1"/>
</dbReference>
<sequence length="821" mass="91739">MSDLINKNIITCVRATFSGCTYTNRLPTGLPLSHPWRILCSSWLPSPSSLWSFCDNACLDIFSVPPPQDHDDEAGIRHDGDVRRKQIFKGRHLFFLAYQSVGVIYGDIGTSPLYVFSSTFTSPPAREDVIGVLSLIIWSLLMMVTLKYVLIILRADNEGEGGTFSCYSLLSRYANITNRDPREEPMIKMERYLTNEMRPANRQVRKTIESSAFFKTLLKVMGVFAVSMVMSDGVLTPAQSVLGAVQGLNVIVPDISQGTVIGATCGILVMLFVVQPFGTSKLGSVFAPIIIIWLGLLASFGIYNLVMFDAGVFKAFNPGEAFDYLIRHGEDGWRSLGGVLLAFTGVEALFADLGAFSMRAIQISWLCWCLPCLLLTYIGQAAYLAVRPEAYAYPVFNTAPPGCLILSMVLAILAAIVASQAIITATFQLLAQIVKLSYFPQIQVVHTSKTYHNQLYVPLVNYLLCIGTVAITAVFRDTTSLGQAYGVCVMFVTFFDTQMTALTALLVWRLRPWMVVLPWLAISAMDGAFLSSALTKVPDGAWFTITLAAILACIFILWRFGKEQQWRAERHDRNPLSHYVRKDDEGSLRLTNFADTLLEQPWGEKLSVTKGFGIFFDKGGDKTPMIFSQFINKLVSKPEVTVFFHLRPLETPTIDISERYVVRQLDSLPNCYRVVARYGYMDEVVTPDLATLIYHRVSDHIILQQQNRKNHEESASDNDHISHRIITTTEKSSATATSSTTTTTPPLGGISSNLHNLQTAFEHRVLYILGKEEIHIQPQTPLWRLALLKVFLFVRENSRNKMANLKVPTDRLVEIGFVMDV</sequence>
<evidence type="ECO:0000256" key="6">
    <source>
        <dbReference type="ARBA" id="ARBA00022989"/>
    </source>
</evidence>
<feature type="transmembrane region" description="Helical" evidence="10">
    <location>
        <begin position="405"/>
        <end position="434"/>
    </location>
</feature>
<protein>
    <submittedName>
        <fullName evidence="13">Potassium transporter</fullName>
    </submittedName>
</protein>
<name>M3D2F6_SPHMS</name>
<dbReference type="GO" id="GO:0016020">
    <property type="term" value="C:membrane"/>
    <property type="evidence" value="ECO:0007669"/>
    <property type="project" value="UniProtKB-SubCell"/>
</dbReference>
<dbReference type="AlphaFoldDB" id="M3D2F6"/>
<feature type="transmembrane region" description="Helical" evidence="10">
    <location>
        <begin position="332"/>
        <end position="351"/>
    </location>
</feature>
<feature type="transmembrane region" description="Helical" evidence="10">
    <location>
        <begin position="363"/>
        <end position="385"/>
    </location>
</feature>
<dbReference type="eggNOG" id="ENOG502QPSA">
    <property type="taxonomic scope" value="Eukaryota"/>
</dbReference>
<evidence type="ECO:0000256" key="8">
    <source>
        <dbReference type="ARBA" id="ARBA00023136"/>
    </source>
</evidence>
<keyword evidence="7" id="KW-0406">Ion transport</keyword>
<evidence type="ECO:0000313" key="13">
    <source>
        <dbReference type="EMBL" id="EMF12400.1"/>
    </source>
</evidence>
<feature type="transmembrane region" description="Helical" evidence="10">
    <location>
        <begin position="212"/>
        <end position="235"/>
    </location>
</feature>
<evidence type="ECO:0000256" key="9">
    <source>
        <dbReference type="SAM" id="MobiDB-lite"/>
    </source>
</evidence>
<evidence type="ECO:0000256" key="10">
    <source>
        <dbReference type="SAM" id="Phobius"/>
    </source>
</evidence>
<dbReference type="STRING" id="692275.M3D2F6"/>
<dbReference type="PANTHER" id="PTHR30540:SF83">
    <property type="entry name" value="K+ POTASSIUM TRANSPORTER"/>
    <property type="match status" value="1"/>
</dbReference>
<feature type="transmembrane region" description="Helical" evidence="10">
    <location>
        <begin position="515"/>
        <end position="534"/>
    </location>
</feature>
<accession>M3D2F6</accession>
<dbReference type="PANTHER" id="PTHR30540">
    <property type="entry name" value="OSMOTIC STRESS POTASSIUM TRANSPORTER"/>
    <property type="match status" value="1"/>
</dbReference>
<feature type="transmembrane region" description="Helical" evidence="10">
    <location>
        <begin position="93"/>
        <end position="117"/>
    </location>
</feature>
<keyword evidence="8 10" id="KW-0472">Membrane</keyword>
<feature type="domain" description="K+ potassium transporter integral membrane" evidence="11">
    <location>
        <begin position="96"/>
        <end position="581"/>
    </location>
</feature>
<keyword evidence="2" id="KW-0813">Transport</keyword>
<dbReference type="HOGENOM" id="CLU_008142_4_0_1"/>
<dbReference type="OrthoDB" id="504708at2759"/>
<dbReference type="InterPro" id="IPR053951">
    <property type="entry name" value="K_trans_N"/>
</dbReference>
<keyword evidence="5" id="KW-0630">Potassium</keyword>
<gene>
    <name evidence="13" type="ORF">SEPMUDRAFT_163558</name>
</gene>
<dbReference type="GO" id="GO:0015079">
    <property type="term" value="F:potassium ion transmembrane transporter activity"/>
    <property type="evidence" value="ECO:0007669"/>
    <property type="project" value="InterPro"/>
</dbReference>
<dbReference type="EMBL" id="KB456264">
    <property type="protein sequence ID" value="EMF12400.1"/>
    <property type="molecule type" value="Genomic_DNA"/>
</dbReference>
<dbReference type="OMA" id="IFHGQLY"/>
<evidence type="ECO:0000256" key="1">
    <source>
        <dbReference type="ARBA" id="ARBA00004141"/>
    </source>
</evidence>
<evidence type="ECO:0000313" key="14">
    <source>
        <dbReference type="Proteomes" id="UP000016931"/>
    </source>
</evidence>
<reference evidence="13 14" key="1">
    <citation type="journal article" date="2012" name="PLoS Pathog.">
        <title>Diverse lifestyles and strategies of plant pathogenesis encoded in the genomes of eighteen Dothideomycetes fungi.</title>
        <authorList>
            <person name="Ohm R.A."/>
            <person name="Feau N."/>
            <person name="Henrissat B."/>
            <person name="Schoch C.L."/>
            <person name="Horwitz B.A."/>
            <person name="Barry K.W."/>
            <person name="Condon B.J."/>
            <person name="Copeland A.C."/>
            <person name="Dhillon B."/>
            <person name="Glaser F."/>
            <person name="Hesse C.N."/>
            <person name="Kosti I."/>
            <person name="LaButti K."/>
            <person name="Lindquist E.A."/>
            <person name="Lucas S."/>
            <person name="Salamov A.A."/>
            <person name="Bradshaw R.E."/>
            <person name="Ciuffetti L."/>
            <person name="Hamelin R.C."/>
            <person name="Kema G.H.J."/>
            <person name="Lawrence C."/>
            <person name="Scott J.A."/>
            <person name="Spatafora J.W."/>
            <person name="Turgeon B.G."/>
            <person name="de Wit P.J.G.M."/>
            <person name="Zhong S."/>
            <person name="Goodwin S.B."/>
            <person name="Grigoriev I.V."/>
        </authorList>
    </citation>
    <scope>NUCLEOTIDE SEQUENCE [LARGE SCALE GENOMIC DNA]</scope>
    <source>
        <strain evidence="13 14">SO2202</strain>
    </source>
</reference>
<evidence type="ECO:0000259" key="11">
    <source>
        <dbReference type="Pfam" id="PF02705"/>
    </source>
</evidence>
<evidence type="ECO:0000259" key="12">
    <source>
        <dbReference type="Pfam" id="PF22776"/>
    </source>
</evidence>
<feature type="transmembrane region" description="Helical" evidence="10">
    <location>
        <begin position="455"/>
        <end position="475"/>
    </location>
</feature>
<keyword evidence="3" id="KW-0633">Potassium transport</keyword>
<feature type="region of interest" description="Disordered" evidence="9">
    <location>
        <begin position="728"/>
        <end position="749"/>
    </location>
</feature>
<keyword evidence="6 10" id="KW-1133">Transmembrane helix</keyword>